<evidence type="ECO:0008006" key="3">
    <source>
        <dbReference type="Google" id="ProtNLM"/>
    </source>
</evidence>
<comment type="caution">
    <text evidence="1">The sequence shown here is derived from an EMBL/GenBank/DDBJ whole genome shotgun (WGS) entry which is preliminary data.</text>
</comment>
<name>A0ABP8A8U1_9SPHI</name>
<dbReference type="Proteomes" id="UP001500167">
    <property type="component" value="Unassembled WGS sequence"/>
</dbReference>
<evidence type="ECO:0000313" key="1">
    <source>
        <dbReference type="EMBL" id="GAA4179987.1"/>
    </source>
</evidence>
<reference evidence="2" key="1">
    <citation type="journal article" date="2019" name="Int. J. Syst. Evol. Microbiol.">
        <title>The Global Catalogue of Microorganisms (GCM) 10K type strain sequencing project: providing services to taxonomists for standard genome sequencing and annotation.</title>
        <authorList>
            <consortium name="The Broad Institute Genomics Platform"/>
            <consortium name="The Broad Institute Genome Sequencing Center for Infectious Disease"/>
            <person name="Wu L."/>
            <person name="Ma J."/>
        </authorList>
    </citation>
    <scope>NUCLEOTIDE SEQUENCE [LARGE SCALE GENOMIC DNA]</scope>
    <source>
        <strain evidence="2">JCM 16722</strain>
    </source>
</reference>
<organism evidence="1 2">
    <name type="scientific">Sphingobacterium ginsenosidimutans</name>
    <dbReference type="NCBI Taxonomy" id="687845"/>
    <lineage>
        <taxon>Bacteria</taxon>
        <taxon>Pseudomonadati</taxon>
        <taxon>Bacteroidota</taxon>
        <taxon>Sphingobacteriia</taxon>
        <taxon>Sphingobacteriales</taxon>
        <taxon>Sphingobacteriaceae</taxon>
        <taxon>Sphingobacterium</taxon>
    </lineage>
</organism>
<accession>A0ABP8A8U1</accession>
<dbReference type="EMBL" id="BAAAZK010000007">
    <property type="protein sequence ID" value="GAA4179987.1"/>
    <property type="molecule type" value="Genomic_DNA"/>
</dbReference>
<evidence type="ECO:0000313" key="2">
    <source>
        <dbReference type="Proteomes" id="UP001500167"/>
    </source>
</evidence>
<dbReference type="PROSITE" id="PS51257">
    <property type="entry name" value="PROKAR_LIPOPROTEIN"/>
    <property type="match status" value="1"/>
</dbReference>
<sequence length="401" mass="45885">MKRVFIFILAVSTFLQSCRYKTQDHVKEGVVPTTKEAVIQLDSLNKADTSIRSFIGLTTTDIDLSKMHECLGVMLSENALKDKYALAQYSAIIDHCQHGQSKFVIERFLRHDANGRSVFLIVDELDVVANYPAICFGNFRLAIEDDREENYIVAFYNNDSEKITQISRIWRIDLEKEKFVEISKPKDLILTNPDYVESDEDPAFTFPLTGEKALDFIVDPTVFEIQYETKGDLNADGLSDIVMVRRDKTNKMAIRSILVLLQNKDKSYRLDKISNLLMPVEFNKDGSKIYGTEDINIVNGELHLNFYGLAGVQGNIWGHFKYFGDDLVLTYVETYNVGAGSWQSLYYDVVKGELTEEITDTTKEEMPVKTKIFKMKKEKYLFENSSLDGVMEASYKIVNNN</sequence>
<keyword evidence="2" id="KW-1185">Reference proteome</keyword>
<gene>
    <name evidence="1" type="ORF">GCM10022218_33390</name>
</gene>
<proteinExistence type="predicted"/>
<dbReference type="RefSeq" id="WP_346086978.1">
    <property type="nucleotide sequence ID" value="NZ_BAAAZK010000007.1"/>
</dbReference>
<protein>
    <recommendedName>
        <fullName evidence="3">Lipoprotein</fullName>
    </recommendedName>
</protein>